<evidence type="ECO:0000313" key="1">
    <source>
        <dbReference type="EMBL" id="KAJ8646497.1"/>
    </source>
</evidence>
<sequence>MGIGTFPSSGELSVGILGVHGNLSPIYVVEQADLMIALGVRFNDQVTGSNSKNFAARVKIIHVEIDQSEIWSPLTAKTKEPHLSIWGDVKSVLEGLNSLFDAWKINMEFSSWGEEIRGQQNMSFSSSLMIEDHISPEYAIQALDELTLSDAIITIGVSQHEVVPSKCYHFQRPHQWLTSEGSQVYFG</sequence>
<accession>A0ACC2ML67</accession>
<dbReference type="Proteomes" id="UP001234297">
    <property type="component" value="Chromosome 2"/>
</dbReference>
<name>A0ACC2ML67_PERAE</name>
<keyword evidence="2" id="KW-1185">Reference proteome</keyword>
<evidence type="ECO:0000313" key="2">
    <source>
        <dbReference type="Proteomes" id="UP001234297"/>
    </source>
</evidence>
<dbReference type="EMBL" id="CM056810">
    <property type="protein sequence ID" value="KAJ8646497.1"/>
    <property type="molecule type" value="Genomic_DNA"/>
</dbReference>
<protein>
    <submittedName>
        <fullName evidence="1">Uncharacterized protein</fullName>
    </submittedName>
</protein>
<proteinExistence type="predicted"/>
<reference evidence="1 2" key="1">
    <citation type="journal article" date="2022" name="Hortic Res">
        <title>A haplotype resolved chromosomal level avocado genome allows analysis of novel avocado genes.</title>
        <authorList>
            <person name="Nath O."/>
            <person name="Fletcher S.J."/>
            <person name="Hayward A."/>
            <person name="Shaw L.M."/>
            <person name="Masouleh A.K."/>
            <person name="Furtado A."/>
            <person name="Henry R.J."/>
            <person name="Mitter N."/>
        </authorList>
    </citation>
    <scope>NUCLEOTIDE SEQUENCE [LARGE SCALE GENOMIC DNA]</scope>
    <source>
        <strain evidence="2">cv. Hass</strain>
    </source>
</reference>
<comment type="caution">
    <text evidence="1">The sequence shown here is derived from an EMBL/GenBank/DDBJ whole genome shotgun (WGS) entry which is preliminary data.</text>
</comment>
<gene>
    <name evidence="1" type="ORF">MRB53_008245</name>
</gene>
<organism evidence="1 2">
    <name type="scientific">Persea americana</name>
    <name type="common">Avocado</name>
    <dbReference type="NCBI Taxonomy" id="3435"/>
    <lineage>
        <taxon>Eukaryota</taxon>
        <taxon>Viridiplantae</taxon>
        <taxon>Streptophyta</taxon>
        <taxon>Embryophyta</taxon>
        <taxon>Tracheophyta</taxon>
        <taxon>Spermatophyta</taxon>
        <taxon>Magnoliopsida</taxon>
        <taxon>Magnoliidae</taxon>
        <taxon>Laurales</taxon>
        <taxon>Lauraceae</taxon>
        <taxon>Persea</taxon>
    </lineage>
</organism>